<evidence type="ECO:0000313" key="2">
    <source>
        <dbReference type="Proteomes" id="UP001165101"/>
    </source>
</evidence>
<comment type="caution">
    <text evidence="1">The sequence shown here is derived from an EMBL/GenBank/DDBJ whole genome shotgun (WGS) entry which is preliminary data.</text>
</comment>
<dbReference type="EMBL" id="BSXV01000452">
    <property type="protein sequence ID" value="GME89160.1"/>
    <property type="molecule type" value="Genomic_DNA"/>
</dbReference>
<organism evidence="1 2">
    <name type="scientific">Candida boidinii</name>
    <name type="common">Yeast</name>
    <dbReference type="NCBI Taxonomy" id="5477"/>
    <lineage>
        <taxon>Eukaryota</taxon>
        <taxon>Fungi</taxon>
        <taxon>Dikarya</taxon>
        <taxon>Ascomycota</taxon>
        <taxon>Saccharomycotina</taxon>
        <taxon>Pichiomycetes</taxon>
        <taxon>Pichiales</taxon>
        <taxon>Pichiaceae</taxon>
        <taxon>Ogataea</taxon>
        <taxon>Ogataea/Candida clade</taxon>
    </lineage>
</organism>
<reference evidence="1" key="1">
    <citation type="submission" date="2023-04" db="EMBL/GenBank/DDBJ databases">
        <title>Candida boidinii NBRC 1967.</title>
        <authorList>
            <person name="Ichikawa N."/>
            <person name="Sato H."/>
            <person name="Tonouchi N."/>
        </authorList>
    </citation>
    <scope>NUCLEOTIDE SEQUENCE</scope>
    <source>
        <strain evidence="1">NBRC 1967</strain>
    </source>
</reference>
<protein>
    <submittedName>
        <fullName evidence="1">Unnamed protein product</fullName>
    </submittedName>
</protein>
<proteinExistence type="predicted"/>
<keyword evidence="2" id="KW-1185">Reference proteome</keyword>
<sequence length="798" mass="90505">MDLRKPPVLIDTSYDDSSDSLMTYAHIVDQLERIDMTDTSCEEEEEIEEDLLNSSTYSFEIDSKSTKINSSVPNSFISSTHSPLLYPNTYQLSSAVKKMLYSRQRQINELLITERDYLVSLRILKTKYIDSLTTLPSYPNFIPELQECLGRSIIHHESFYDELKEVYSQWENYDDDSRLLNLHGSFLSGSINNNHFLSPSINKNDCASSLYASITDSNTNSPDLNSFNPNEALINESKVITKICELISKRSINVDLCCTYCYLYPQLIKFSESIDIEAIASKRENSLDFSFKSASNSFDGLDSESMVIMIPERPSRKTNNNNNINSINNNIANNIVNPISKLNSNNGSVSHKRLDYSFSSLVQKPTIRMTKYKIMLESLLKYSNDYSSLFIDSIKNSLAVVSNDCIKINQNIGEHEALRARTEQILSYSRESMKLLVSSNICYFEENLGLVGLIGSFEVLWRGKNSVKHEYCGAALFNTHLMIFQINRNNSFTIKFMIPILSITEIVTGDSNFDGLITDYFNSIRILYEDHFNIYEIKLLLPNESETLTWIKNLKILKYECQKDIRDDESYSFSKLQSLVKRQQHNSSDSALHFKTIGYSNFSNMQPYFRTNNNKYNNNNNNNTNNNGRINDLTTSIATYCVYIIVAYYDTEPVHHTTLSNAKTIEVKKVNRLLYETKLSDLWSVEFPRSVLGKVKRTGSYFDIKKAYNPSSNVNNNTGNNINSSSNTPILSSTSIFPITTAPNTILSANSLGGVSTSSITNLFNSSSGNSNNNTINIVNSSNSITSISSYNVQVMLQ</sequence>
<dbReference type="Proteomes" id="UP001165101">
    <property type="component" value="Unassembled WGS sequence"/>
</dbReference>
<name>A0ACB5TIV6_CANBO</name>
<evidence type="ECO:0000313" key="1">
    <source>
        <dbReference type="EMBL" id="GME89160.1"/>
    </source>
</evidence>
<accession>A0ACB5TIV6</accession>
<gene>
    <name evidence="1" type="ORF">Cboi01_000128600</name>
</gene>